<reference evidence="2" key="2">
    <citation type="submission" date="2020-03" db="EMBL/GenBank/DDBJ databases">
        <title>Complete Genome Sequence of Adlercreutzia sp. strain 8CFCBH1 Producing Equol, Isolated from Healthy Japanese Feces.</title>
        <authorList>
            <person name="Ogata Y."/>
            <person name="Sakamoto M."/>
            <person name="Ohkuma M."/>
            <person name="Hattori M."/>
            <person name="Suda W."/>
        </authorList>
    </citation>
    <scope>NUCLEOTIDE SEQUENCE [LARGE SCALE GENOMIC DNA]</scope>
    <source>
        <strain evidence="2">8CFCBH1</strain>
    </source>
</reference>
<sequence length="91" mass="10455">MVEGISGRVKRYVSVTARMDEDGRVRPLSIQWYDGKTYPIDEVKDVRRASSRKVGGDGICYTIRIGNNVTYLFYEDPRWFVEEVVKDGMSA</sequence>
<dbReference type="RefSeq" id="WP_173111924.1">
    <property type="nucleotide sequence ID" value="NZ_AP022829.1"/>
</dbReference>
<name>A0A6F8SJK0_9ACTN</name>
<evidence type="ECO:0000313" key="1">
    <source>
        <dbReference type="EMBL" id="BCA87944.1"/>
    </source>
</evidence>
<protein>
    <submittedName>
        <fullName evidence="1">Uncharacterized protein</fullName>
    </submittedName>
</protein>
<gene>
    <name evidence="1" type="ORF">ADCFC_04430</name>
</gene>
<organism evidence="1 2">
    <name type="scientific">Adlercreutzia hattorii</name>
    <dbReference type="NCBI Taxonomy" id="2707299"/>
    <lineage>
        <taxon>Bacteria</taxon>
        <taxon>Bacillati</taxon>
        <taxon>Actinomycetota</taxon>
        <taxon>Coriobacteriia</taxon>
        <taxon>Eggerthellales</taxon>
        <taxon>Eggerthellaceae</taxon>
        <taxon>Adlercreutzia</taxon>
    </lineage>
</organism>
<proteinExistence type="predicted"/>
<dbReference type="AlphaFoldDB" id="A0A6F8SJK0"/>
<evidence type="ECO:0000313" key="2">
    <source>
        <dbReference type="Proteomes" id="UP000501727"/>
    </source>
</evidence>
<reference evidence="2" key="1">
    <citation type="journal article" date="2020" name="Microbiol. Resour. Announc.">
        <title>Complete Genome Sequence of Adlercreutzia sp. Strain 8CFCBH1, a Potent Producer of Equol, Isolated from Healthy Japanese Feces.</title>
        <authorList>
            <person name="Ogata Y."/>
            <person name="Sakamoto M."/>
            <person name="Ohkuma M."/>
            <person name="Hattori M."/>
            <person name="Suda W."/>
        </authorList>
    </citation>
    <scope>NUCLEOTIDE SEQUENCE [LARGE SCALE GENOMIC DNA]</scope>
    <source>
        <strain evidence="2">8CFCBH1</strain>
    </source>
</reference>
<dbReference type="KEGG" id="ahat:ADCFC_05630"/>
<dbReference type="Proteomes" id="UP000501727">
    <property type="component" value="Chromosome"/>
</dbReference>
<accession>A0A6F8SJK0</accession>
<keyword evidence="2" id="KW-1185">Reference proteome</keyword>
<dbReference type="EMBL" id="AP022829">
    <property type="protein sequence ID" value="BCA87944.1"/>
    <property type="molecule type" value="Genomic_DNA"/>
</dbReference>